<dbReference type="CDD" id="cd01104">
    <property type="entry name" value="HTH_MlrA-CarA"/>
    <property type="match status" value="1"/>
</dbReference>
<accession>A0A4Q0VWA5</accession>
<keyword evidence="2" id="KW-0238">DNA-binding</keyword>
<dbReference type="PANTHER" id="PTHR30204">
    <property type="entry name" value="REDOX-CYCLING DRUG-SENSING TRANSCRIPTIONAL ACTIVATOR SOXR"/>
    <property type="match status" value="1"/>
</dbReference>
<evidence type="ECO:0000259" key="5">
    <source>
        <dbReference type="PROSITE" id="PS51332"/>
    </source>
</evidence>
<feature type="domain" description="HTH merR-type" evidence="4">
    <location>
        <begin position="7"/>
        <end position="73"/>
    </location>
</feature>
<dbReference type="SUPFAM" id="SSF52242">
    <property type="entry name" value="Cobalamin (vitamin B12)-binding domain"/>
    <property type="match status" value="1"/>
</dbReference>
<evidence type="ECO:0000313" key="7">
    <source>
        <dbReference type="Proteomes" id="UP000290649"/>
    </source>
</evidence>
<evidence type="ECO:0000259" key="4">
    <source>
        <dbReference type="PROSITE" id="PS50937"/>
    </source>
</evidence>
<dbReference type="InterPro" id="IPR003759">
    <property type="entry name" value="Cbl-bd_cap"/>
</dbReference>
<dbReference type="PROSITE" id="PS51332">
    <property type="entry name" value="B12_BINDING"/>
    <property type="match status" value="1"/>
</dbReference>
<keyword evidence="7" id="KW-1185">Reference proteome</keyword>
<feature type="domain" description="B12-binding" evidence="5">
    <location>
        <begin position="178"/>
        <end position="303"/>
    </location>
</feature>
<dbReference type="Pfam" id="PF02310">
    <property type="entry name" value="B12-binding"/>
    <property type="match status" value="1"/>
</dbReference>
<proteinExistence type="predicted"/>
<dbReference type="InterPro" id="IPR036594">
    <property type="entry name" value="Meth_synthase_dom"/>
</dbReference>
<comment type="caution">
    <text evidence="6">The sequence shown here is derived from an EMBL/GenBank/DDBJ whole genome shotgun (WGS) entry which is preliminary data.</text>
</comment>
<dbReference type="EMBL" id="QOUX01000001">
    <property type="protein sequence ID" value="RXJ03914.1"/>
    <property type="molecule type" value="Genomic_DNA"/>
</dbReference>
<evidence type="ECO:0000256" key="3">
    <source>
        <dbReference type="ARBA" id="ARBA00023163"/>
    </source>
</evidence>
<dbReference type="SUPFAM" id="SSF46955">
    <property type="entry name" value="Putative DNA-binding domain"/>
    <property type="match status" value="1"/>
</dbReference>
<dbReference type="InterPro" id="IPR047057">
    <property type="entry name" value="MerR_fam"/>
</dbReference>
<dbReference type="Gene3D" id="3.40.50.280">
    <property type="entry name" value="Cobalamin-binding domain"/>
    <property type="match status" value="1"/>
</dbReference>
<dbReference type="InterPro" id="IPR000551">
    <property type="entry name" value="MerR-type_HTH_dom"/>
</dbReference>
<dbReference type="PANTHER" id="PTHR30204:SF67">
    <property type="entry name" value="HTH-TYPE TRANSCRIPTIONAL REGULATOR MLRA-RELATED"/>
    <property type="match status" value="1"/>
</dbReference>
<organism evidence="6 7">
    <name type="scientific">Anaerobacillus alkaliphilus</name>
    <dbReference type="NCBI Taxonomy" id="1548597"/>
    <lineage>
        <taxon>Bacteria</taxon>
        <taxon>Bacillati</taxon>
        <taxon>Bacillota</taxon>
        <taxon>Bacilli</taxon>
        <taxon>Bacillales</taxon>
        <taxon>Bacillaceae</taxon>
        <taxon>Anaerobacillus</taxon>
    </lineage>
</organism>
<dbReference type="GO" id="GO:0031419">
    <property type="term" value="F:cobalamin binding"/>
    <property type="evidence" value="ECO:0007669"/>
    <property type="project" value="InterPro"/>
</dbReference>
<gene>
    <name evidence="6" type="ORF">DS745_00540</name>
</gene>
<dbReference type="Gene3D" id="1.10.1660.10">
    <property type="match status" value="1"/>
</dbReference>
<dbReference type="AlphaFoldDB" id="A0A4Q0VWA5"/>
<protein>
    <submittedName>
        <fullName evidence="6">MerR family transcriptional regulator</fullName>
    </submittedName>
</protein>
<evidence type="ECO:0000313" key="6">
    <source>
        <dbReference type="EMBL" id="RXJ03914.1"/>
    </source>
</evidence>
<sequence length="303" mass="34569">MANDKAKYNIKAISNILGIQPGTLRAWERRYNIVEPIRNDSGHRLYSDEHVAILRWLLDKVNKGFTIGQAVGLLEKGSVNLETQNEPQHTNRLETFARELKESLLSFQELRANHILDEAFSLFSVEKVVLEIISPVLIEIGEAWENNKITVAHEHYSSQYLRTRIGSIFNNLQIDPLLPKVVAVCGPSERHELGLLIFTLYLRRKGFEVIYLGTGVPTKDLKLVVGETSAKYLFLSCSISTNLKETLTVIDEMSEFMPGLHIGLGGNGVYHLSKRQNEEYKQFLLGNSKDEWDEWLKVRLFKS</sequence>
<dbReference type="Pfam" id="PF13411">
    <property type="entry name" value="MerR_1"/>
    <property type="match status" value="1"/>
</dbReference>
<dbReference type="PROSITE" id="PS50937">
    <property type="entry name" value="HTH_MERR_2"/>
    <property type="match status" value="1"/>
</dbReference>
<dbReference type="InterPro" id="IPR006158">
    <property type="entry name" value="Cobalamin-bd"/>
</dbReference>
<reference evidence="6 7" key="1">
    <citation type="journal article" date="2019" name="Int. J. Syst. Evol. Microbiol.">
        <title>Anaerobacillus alkaliphilus sp. nov., a novel alkaliphilic and moderately halophilic bacterium.</title>
        <authorList>
            <person name="Borsodi A.K."/>
            <person name="Aszalos J.M."/>
            <person name="Bihari P."/>
            <person name="Nagy I."/>
            <person name="Schumann P."/>
            <person name="Sproer C."/>
            <person name="Kovacs A.L."/>
            <person name="Boka K."/>
            <person name="Dobosy P."/>
            <person name="Ovari M."/>
            <person name="Szili-Kovacs T."/>
            <person name="Toth E."/>
        </authorList>
    </citation>
    <scope>NUCLEOTIDE SEQUENCE [LARGE SCALE GENOMIC DNA]</scope>
    <source>
        <strain evidence="6 7">B16-10</strain>
    </source>
</reference>
<dbReference type="GO" id="GO:0046872">
    <property type="term" value="F:metal ion binding"/>
    <property type="evidence" value="ECO:0007669"/>
    <property type="project" value="InterPro"/>
</dbReference>
<dbReference type="SMART" id="SM00422">
    <property type="entry name" value="HTH_MERR"/>
    <property type="match status" value="1"/>
</dbReference>
<dbReference type="Gene3D" id="1.10.1240.10">
    <property type="entry name" value="Methionine synthase domain"/>
    <property type="match status" value="1"/>
</dbReference>
<name>A0A4Q0VWA5_9BACI</name>
<keyword evidence="3" id="KW-0804">Transcription</keyword>
<keyword evidence="1" id="KW-0805">Transcription regulation</keyword>
<evidence type="ECO:0000256" key="2">
    <source>
        <dbReference type="ARBA" id="ARBA00023125"/>
    </source>
</evidence>
<evidence type="ECO:0000256" key="1">
    <source>
        <dbReference type="ARBA" id="ARBA00023015"/>
    </source>
</evidence>
<dbReference type="InterPro" id="IPR009061">
    <property type="entry name" value="DNA-bd_dom_put_sf"/>
</dbReference>
<dbReference type="InterPro" id="IPR036724">
    <property type="entry name" value="Cobalamin-bd_sf"/>
</dbReference>
<dbReference type="OrthoDB" id="9800334at2"/>
<dbReference type="GO" id="GO:0003677">
    <property type="term" value="F:DNA binding"/>
    <property type="evidence" value="ECO:0007669"/>
    <property type="project" value="UniProtKB-KW"/>
</dbReference>
<dbReference type="RefSeq" id="WP_129076256.1">
    <property type="nucleotide sequence ID" value="NZ_QOUX01000001.1"/>
</dbReference>
<dbReference type="Proteomes" id="UP000290649">
    <property type="component" value="Unassembled WGS sequence"/>
</dbReference>
<dbReference type="GO" id="GO:0003700">
    <property type="term" value="F:DNA-binding transcription factor activity"/>
    <property type="evidence" value="ECO:0007669"/>
    <property type="project" value="InterPro"/>
</dbReference>
<dbReference type="Pfam" id="PF02607">
    <property type="entry name" value="B12-binding_2"/>
    <property type="match status" value="1"/>
</dbReference>